<dbReference type="Proteomes" id="UP001166191">
    <property type="component" value="Unassembled WGS sequence"/>
</dbReference>
<accession>A0ABS6AG68</accession>
<name>A0ABS6AG68_9RHOB</name>
<evidence type="ECO:0000313" key="3">
    <source>
        <dbReference type="Proteomes" id="UP001166191"/>
    </source>
</evidence>
<organism evidence="2 3">
    <name type="scientific">Paracoccus marinaquae</name>
    <dbReference type="NCBI Taxonomy" id="2841926"/>
    <lineage>
        <taxon>Bacteria</taxon>
        <taxon>Pseudomonadati</taxon>
        <taxon>Pseudomonadota</taxon>
        <taxon>Alphaproteobacteria</taxon>
        <taxon>Rhodobacterales</taxon>
        <taxon>Paracoccaceae</taxon>
        <taxon>Paracoccus</taxon>
    </lineage>
</organism>
<dbReference type="EMBL" id="JAHKNG010000006">
    <property type="protein sequence ID" value="MBU3029588.1"/>
    <property type="molecule type" value="Genomic_DNA"/>
</dbReference>
<reference evidence="2" key="1">
    <citation type="submission" date="2021-06" db="EMBL/GenBank/DDBJ databases">
        <title>Paracoccus bacterium XHP0099 sp. nov., isolated from the surface waters of the Yellow Sea.</title>
        <authorList>
            <person name="Xue H."/>
            <person name="Zhang D."/>
        </authorList>
    </citation>
    <scope>NUCLEOTIDE SEQUENCE</scope>
    <source>
        <strain evidence="2">XHP0099</strain>
    </source>
</reference>
<dbReference type="RefSeq" id="WP_216032281.1">
    <property type="nucleotide sequence ID" value="NZ_JAHKNG010000006.1"/>
</dbReference>
<protein>
    <submittedName>
        <fullName evidence="2">Uncharacterized protein</fullName>
    </submittedName>
</protein>
<gene>
    <name evidence="2" type="ORF">KNW02_05550</name>
</gene>
<evidence type="ECO:0000313" key="2">
    <source>
        <dbReference type="EMBL" id="MBU3029588.1"/>
    </source>
</evidence>
<sequence>MRHAERSPHPAPSCTARPTPRGTSALQRAADAGVATRRLNQLQSLADLRPQDLPGPSTMQGPPLQARILRDIPKGADGWSDRATLGAGIGTQVRGFIAGPVAGHPNRTVEAMAGHLDDQAFGNQAQEARVATIRTHFTQIFDDLPTHDWAWLTGQWSNLDYRIETLFSEVHGNKASIGGIEMRIGRGHGARIQEADRGEGGEGWRKRGAYGGLRSRMPRSEQHYVVGGGTEGKPGAERLYTSKARTEEGHGGLHAFYSPTHGDARAKGAQEYALVDNTNTIGGERIVAPWDPYLL</sequence>
<proteinExistence type="predicted"/>
<evidence type="ECO:0000256" key="1">
    <source>
        <dbReference type="SAM" id="MobiDB-lite"/>
    </source>
</evidence>
<feature type="region of interest" description="Disordered" evidence="1">
    <location>
        <begin position="1"/>
        <end position="28"/>
    </location>
</feature>
<keyword evidence="3" id="KW-1185">Reference proteome</keyword>
<comment type="caution">
    <text evidence="2">The sequence shown here is derived from an EMBL/GenBank/DDBJ whole genome shotgun (WGS) entry which is preliminary data.</text>
</comment>